<dbReference type="EMBL" id="CP101508">
    <property type="protein sequence ID" value="UTV27082.1"/>
    <property type="molecule type" value="Genomic_DNA"/>
</dbReference>
<evidence type="ECO:0000256" key="1">
    <source>
        <dbReference type="SAM" id="SignalP"/>
    </source>
</evidence>
<dbReference type="InterPro" id="IPR011250">
    <property type="entry name" value="OMP/PagP_B-barrel"/>
</dbReference>
<accession>A0ABY5GCX3</accession>
<feature type="chain" id="PRO_5045110718" evidence="1">
    <location>
        <begin position="23"/>
        <end position="212"/>
    </location>
</feature>
<dbReference type="Pfam" id="PF03922">
    <property type="entry name" value="OmpW"/>
    <property type="match status" value="1"/>
</dbReference>
<dbReference type="PANTHER" id="PTHR36920">
    <property type="match status" value="1"/>
</dbReference>
<protein>
    <submittedName>
        <fullName evidence="2">Outer membrane protein OmpW</fullName>
    </submittedName>
</protein>
<feature type="signal peptide" evidence="1">
    <location>
        <begin position="1"/>
        <end position="22"/>
    </location>
</feature>
<evidence type="ECO:0000313" key="2">
    <source>
        <dbReference type="EMBL" id="UTV27082.1"/>
    </source>
</evidence>
<sequence>MKTTICAAAVLAAMTIAPQALAHQQGDILVRAGAATVSPNESSDDVLGFGEFGIDSDTQLGLTVGYMLTDNISVELLAATPFKHTVSLGPLGDIAEVEHLPPTLMLQYYFMDSNSKFRPYVGAGLNYTTFFNEDFNSQAKGLGLDNLSLDDSWGLAANVGLDYRVKDNWYLGASVWYADIETDVTFNAGADKVSINTEIDPWVFMLSAGYSF</sequence>
<keyword evidence="1" id="KW-0732">Signal</keyword>
<proteinExistence type="predicted"/>
<dbReference type="PANTHER" id="PTHR36920:SF1">
    <property type="entry name" value="OUTER MEMBRANE PROTEIN W"/>
    <property type="match status" value="1"/>
</dbReference>
<dbReference type="NCBIfam" id="NF008202">
    <property type="entry name" value="PRK10959.1"/>
    <property type="match status" value="1"/>
</dbReference>
<dbReference type="RefSeq" id="WP_255388296.1">
    <property type="nucleotide sequence ID" value="NZ_CP101508.1"/>
</dbReference>
<dbReference type="Gene3D" id="2.40.160.20">
    <property type="match status" value="1"/>
</dbReference>
<gene>
    <name evidence="2" type="primary">ompW</name>
    <name evidence="2" type="ORF">NNL38_12130</name>
</gene>
<dbReference type="InterPro" id="IPR005618">
    <property type="entry name" value="OMPW"/>
</dbReference>
<evidence type="ECO:0000313" key="3">
    <source>
        <dbReference type="Proteomes" id="UP001057998"/>
    </source>
</evidence>
<dbReference type="SUPFAM" id="SSF56925">
    <property type="entry name" value="OMPA-like"/>
    <property type="match status" value="1"/>
</dbReference>
<organism evidence="2 3">
    <name type="scientific">Photobacterium atrarenae</name>
    <dbReference type="NCBI Taxonomy" id="865757"/>
    <lineage>
        <taxon>Bacteria</taxon>
        <taxon>Pseudomonadati</taxon>
        <taxon>Pseudomonadota</taxon>
        <taxon>Gammaproteobacteria</taxon>
        <taxon>Vibrionales</taxon>
        <taxon>Vibrionaceae</taxon>
        <taxon>Photobacterium</taxon>
    </lineage>
</organism>
<name>A0ABY5GCX3_9GAMM</name>
<reference evidence="2" key="1">
    <citation type="submission" date="2022-07" db="EMBL/GenBank/DDBJ databases">
        <title>Genome sequencing of Photobacterium atrarenae GJH2-4.</title>
        <authorList>
            <person name="Park S.-J."/>
        </authorList>
    </citation>
    <scope>NUCLEOTIDE SEQUENCE</scope>
    <source>
        <strain evidence="2">GJH2-4</strain>
    </source>
</reference>
<keyword evidence="3" id="KW-1185">Reference proteome</keyword>
<dbReference type="Proteomes" id="UP001057998">
    <property type="component" value="Chromosome 1"/>
</dbReference>